<keyword evidence="3 4" id="KW-0822">Tryptophan biosynthesis</keyword>
<evidence type="ECO:0000256" key="1">
    <source>
        <dbReference type="ARBA" id="ARBA00022676"/>
    </source>
</evidence>
<comment type="pathway">
    <text evidence="4">Amino-acid biosynthesis; L-tryptophan biosynthesis; L-tryptophan from chorismate: step 2/5.</text>
</comment>
<evidence type="ECO:0000313" key="8">
    <source>
        <dbReference type="Proteomes" id="UP000237344"/>
    </source>
</evidence>
<name>A0A2S3W5S5_9PROT</name>
<comment type="function">
    <text evidence="4">Catalyzes the transfer of the phosphoribosyl group of 5-phosphorylribose-1-pyrophosphate (PRPP) to anthranilate to yield N-(5'-phosphoribosyl)-anthranilate (PRA).</text>
</comment>
<keyword evidence="4" id="KW-0028">Amino-acid biosynthesis</keyword>
<dbReference type="GO" id="GO:0004048">
    <property type="term" value="F:anthranilate phosphoribosyltransferase activity"/>
    <property type="evidence" value="ECO:0007669"/>
    <property type="project" value="UniProtKB-UniRule"/>
</dbReference>
<evidence type="ECO:0000256" key="3">
    <source>
        <dbReference type="ARBA" id="ARBA00022822"/>
    </source>
</evidence>
<feature type="binding site" evidence="4">
    <location>
        <position position="116"/>
    </location>
    <ligand>
        <name>Mg(2+)</name>
        <dbReference type="ChEBI" id="CHEBI:18420"/>
        <label>1</label>
    </ligand>
</feature>
<evidence type="ECO:0000259" key="6">
    <source>
        <dbReference type="Pfam" id="PF02885"/>
    </source>
</evidence>
<dbReference type="Proteomes" id="UP000237344">
    <property type="component" value="Unassembled WGS sequence"/>
</dbReference>
<comment type="catalytic activity">
    <reaction evidence="4">
        <text>N-(5-phospho-beta-D-ribosyl)anthranilate + diphosphate = 5-phospho-alpha-D-ribose 1-diphosphate + anthranilate</text>
        <dbReference type="Rhea" id="RHEA:11768"/>
        <dbReference type="ChEBI" id="CHEBI:16567"/>
        <dbReference type="ChEBI" id="CHEBI:18277"/>
        <dbReference type="ChEBI" id="CHEBI:33019"/>
        <dbReference type="ChEBI" id="CHEBI:58017"/>
        <dbReference type="EC" id="2.4.2.18"/>
    </reaction>
</comment>
<dbReference type="PANTHER" id="PTHR43285:SF2">
    <property type="entry name" value="ANTHRANILATE PHOSPHORIBOSYLTRANSFERASE"/>
    <property type="match status" value="1"/>
</dbReference>
<dbReference type="InterPro" id="IPR017459">
    <property type="entry name" value="Glycosyl_Trfase_fam3_N_dom"/>
</dbReference>
<comment type="cofactor">
    <cofactor evidence="4">
        <name>Mg(2+)</name>
        <dbReference type="ChEBI" id="CHEBI:18420"/>
    </cofactor>
    <text evidence="4">Binds 2 magnesium ions per monomer.</text>
</comment>
<dbReference type="HAMAP" id="MF_00211">
    <property type="entry name" value="TrpD"/>
    <property type="match status" value="1"/>
</dbReference>
<feature type="domain" description="Glycosyl transferase family 3 N-terminal" evidence="6">
    <location>
        <begin position="30"/>
        <end position="88"/>
    </location>
</feature>
<dbReference type="EC" id="2.4.2.18" evidence="4"/>
<feature type="domain" description="Glycosyl transferase family 3" evidence="5">
    <location>
        <begin position="99"/>
        <end position="361"/>
    </location>
</feature>
<dbReference type="Gene3D" id="3.40.1030.10">
    <property type="entry name" value="Nucleoside phosphorylase/phosphoribosyltransferase catalytic domain"/>
    <property type="match status" value="1"/>
</dbReference>
<dbReference type="UniPathway" id="UPA00035">
    <property type="reaction ID" value="UER00041"/>
</dbReference>
<dbReference type="InterPro" id="IPR000312">
    <property type="entry name" value="Glycosyl_Trfase_fam3"/>
</dbReference>
<dbReference type="RefSeq" id="WP_110093822.1">
    <property type="nucleotide sequence ID" value="NZ_NKUE01000003.1"/>
</dbReference>
<organism evidence="7 8">
    <name type="scientific">Novacetimonas maltaceti</name>
    <dbReference type="NCBI Taxonomy" id="1203393"/>
    <lineage>
        <taxon>Bacteria</taxon>
        <taxon>Pseudomonadati</taxon>
        <taxon>Pseudomonadota</taxon>
        <taxon>Alphaproteobacteria</taxon>
        <taxon>Acetobacterales</taxon>
        <taxon>Acetobacteraceae</taxon>
        <taxon>Novacetimonas</taxon>
    </lineage>
</organism>
<evidence type="ECO:0000259" key="5">
    <source>
        <dbReference type="Pfam" id="PF00591"/>
    </source>
</evidence>
<dbReference type="InterPro" id="IPR035902">
    <property type="entry name" value="Nuc_phospho_transferase"/>
</dbReference>
<keyword evidence="4" id="KW-0057">Aromatic amino acid biosynthesis</keyword>
<dbReference type="GO" id="GO:0000287">
    <property type="term" value="F:magnesium ion binding"/>
    <property type="evidence" value="ECO:0007669"/>
    <property type="project" value="UniProtKB-UniRule"/>
</dbReference>
<feature type="binding site" evidence="4">
    <location>
        <begin position="107"/>
        <end position="108"/>
    </location>
    <ligand>
        <name>5-phospho-alpha-D-ribose 1-diphosphate</name>
        <dbReference type="ChEBI" id="CHEBI:58017"/>
    </ligand>
</feature>
<comment type="similarity">
    <text evidence="4">Belongs to the anthranilate phosphoribosyltransferase family.</text>
</comment>
<comment type="subunit">
    <text evidence="4">Homodimer.</text>
</comment>
<feature type="binding site" evidence="4">
    <location>
        <position position="104"/>
    </location>
    <ligand>
        <name>anthranilate</name>
        <dbReference type="ChEBI" id="CHEBI:16567"/>
        <label>1</label>
    </ligand>
</feature>
<dbReference type="OrthoDB" id="9806430at2"/>
<dbReference type="EMBL" id="POTC01000001">
    <property type="protein sequence ID" value="POF64225.1"/>
    <property type="molecule type" value="Genomic_DNA"/>
</dbReference>
<feature type="binding site" evidence="4">
    <location>
        <position position="112"/>
    </location>
    <ligand>
        <name>5-phospho-alpha-D-ribose 1-diphosphate</name>
        <dbReference type="ChEBI" id="CHEBI:58017"/>
    </ligand>
</feature>
<feature type="binding site" evidence="4">
    <location>
        <position position="253"/>
    </location>
    <ligand>
        <name>Mg(2+)</name>
        <dbReference type="ChEBI" id="CHEBI:18420"/>
        <label>2</label>
    </ligand>
</feature>
<protein>
    <recommendedName>
        <fullName evidence="4">Anthranilate phosphoribosyltransferase</fullName>
        <ecNumber evidence="4">2.4.2.18</ecNumber>
    </recommendedName>
</protein>
<comment type="caution">
    <text evidence="4">Lacks conserved residue(s) required for the propagation of feature annotation.</text>
</comment>
<dbReference type="NCBIfam" id="TIGR01245">
    <property type="entry name" value="trpD"/>
    <property type="match status" value="1"/>
</dbReference>
<dbReference type="Pfam" id="PF02885">
    <property type="entry name" value="Glycos_trans_3N"/>
    <property type="match status" value="1"/>
</dbReference>
<accession>A0A2S3W5S5</accession>
<proteinExistence type="inferred from homology"/>
<feature type="binding site" evidence="4">
    <location>
        <position position="104"/>
    </location>
    <ligand>
        <name>5-phospho-alpha-D-ribose 1-diphosphate</name>
        <dbReference type="ChEBI" id="CHEBI:58017"/>
    </ligand>
</feature>
<gene>
    <name evidence="7" type="primary">trpD2</name>
    <name evidence="4" type="synonym">trpD</name>
    <name evidence="7" type="ORF">KMAL_01190</name>
</gene>
<comment type="caution">
    <text evidence="7">The sequence shown here is derived from an EMBL/GenBank/DDBJ whole genome shotgun (WGS) entry which is preliminary data.</text>
</comment>
<feature type="binding site" evidence="4">
    <location>
        <position position="190"/>
    </location>
    <ligand>
        <name>anthranilate</name>
        <dbReference type="ChEBI" id="CHEBI:16567"/>
        <label>2</label>
    </ligand>
</feature>
<evidence type="ECO:0000256" key="2">
    <source>
        <dbReference type="ARBA" id="ARBA00022679"/>
    </source>
</evidence>
<keyword evidence="4" id="KW-0460">Magnesium</keyword>
<feature type="binding site" evidence="4">
    <location>
        <begin position="132"/>
        <end position="140"/>
    </location>
    <ligand>
        <name>5-phospho-alpha-D-ribose 1-diphosphate</name>
        <dbReference type="ChEBI" id="CHEBI:58017"/>
    </ligand>
</feature>
<sequence length="377" mass="39718">MAQSSGPSRAPVVDVPAVDASAITDFRSMMKDLLLGHDLPLRVAEGIFGQVMDGQVPDIRLAAFLTALHMKGETADELRAAVSAIRARMIGVTGLPDGAIDVCGTGGDGLGTFNVSTAVAFVLAALDVPVVKHGNRALSSHSGATDVLLELGVGLPDGHDDIRAQVRACRVAFLAAPNHHPALRHVGQVRRELGFRTIFNLVGPLCNPGHVRRQLVGVFDPRWQRPMVETLRDEGSQCVWSVSGDCGNNRWVDELTLAGENRVCALDGGVIRERIVTAADAGLSPAPIEAIAGGTPRHNAHALNDLLHGARGAYRDTVLLNAAVALHVAGRGHIIQGDRLDIAALRTNVALAASVLDNGAAHAVLQAVRECRADRPE</sequence>
<dbReference type="Pfam" id="PF00591">
    <property type="entry name" value="Glycos_transf_3"/>
    <property type="match status" value="1"/>
</dbReference>
<dbReference type="Gene3D" id="1.20.970.10">
    <property type="entry name" value="Transferase, Pyrimidine Nucleoside Phosphorylase, Chain C"/>
    <property type="match status" value="1"/>
</dbReference>
<dbReference type="SUPFAM" id="SSF47648">
    <property type="entry name" value="Nucleoside phosphorylase/phosphoribosyltransferase N-terminal domain"/>
    <property type="match status" value="1"/>
</dbReference>
<dbReference type="InterPro" id="IPR036320">
    <property type="entry name" value="Glycosyl_Trfase_fam3_N_dom_sf"/>
</dbReference>
<dbReference type="GO" id="GO:0000162">
    <property type="term" value="P:L-tryptophan biosynthetic process"/>
    <property type="evidence" value="ECO:0007669"/>
    <property type="project" value="UniProtKB-UniRule"/>
</dbReference>
<feature type="binding site" evidence="4">
    <location>
        <position position="144"/>
    </location>
    <ligand>
        <name>5-phospho-alpha-D-ribose 1-diphosphate</name>
        <dbReference type="ChEBI" id="CHEBI:58017"/>
    </ligand>
</feature>
<reference evidence="7 8" key="1">
    <citation type="submission" date="2018-01" db="EMBL/GenBank/DDBJ databases">
        <title>Draft Genome Sequence of Komagataeibacter maltaceti LMG 1529, a Vinegar Producing Acetic Acid Bacterium Isolated from Malt Vinegar Brewery Acetifiers.</title>
        <authorList>
            <person name="Zhang Q."/>
            <person name="Hollensteiner J."/>
            <person name="Poehlein A."/>
            <person name="Daniel R."/>
        </authorList>
    </citation>
    <scope>NUCLEOTIDE SEQUENCE [LARGE SCALE GENOMIC DNA]</scope>
    <source>
        <strain evidence="7 8">LMG 1529</strain>
    </source>
</reference>
<dbReference type="GO" id="GO:0005829">
    <property type="term" value="C:cytosol"/>
    <property type="evidence" value="ECO:0007669"/>
    <property type="project" value="TreeGrafter"/>
</dbReference>
<keyword evidence="8" id="KW-1185">Reference proteome</keyword>
<feature type="binding site" evidence="4">
    <location>
        <position position="254"/>
    </location>
    <ligand>
        <name>Mg(2+)</name>
        <dbReference type="ChEBI" id="CHEBI:18420"/>
        <label>2</label>
    </ligand>
</feature>
<dbReference type="PANTHER" id="PTHR43285">
    <property type="entry name" value="ANTHRANILATE PHOSPHORIBOSYLTRANSFERASE"/>
    <property type="match status" value="1"/>
</dbReference>
<feature type="binding site" evidence="4">
    <location>
        <begin position="114"/>
        <end position="117"/>
    </location>
    <ligand>
        <name>5-phospho-alpha-D-ribose 1-diphosphate</name>
        <dbReference type="ChEBI" id="CHEBI:58017"/>
    </ligand>
</feature>
<keyword evidence="1 4" id="KW-0328">Glycosyltransferase</keyword>
<keyword evidence="4" id="KW-0479">Metal-binding</keyword>
<feature type="binding site" evidence="4">
    <location>
        <position position="254"/>
    </location>
    <ligand>
        <name>Mg(2+)</name>
        <dbReference type="ChEBI" id="CHEBI:18420"/>
        <label>1</label>
    </ligand>
</feature>
<dbReference type="InterPro" id="IPR005940">
    <property type="entry name" value="Anthranilate_Pribosyl_Tfrase"/>
</dbReference>
<keyword evidence="2 4" id="KW-0808">Transferase</keyword>
<evidence type="ECO:0000313" key="7">
    <source>
        <dbReference type="EMBL" id="POF64225.1"/>
    </source>
</evidence>
<dbReference type="AlphaFoldDB" id="A0A2S3W5S5"/>
<feature type="binding site" evidence="4">
    <location>
        <position position="135"/>
    </location>
    <ligand>
        <name>anthranilate</name>
        <dbReference type="ChEBI" id="CHEBI:16567"/>
        <label>1</label>
    </ligand>
</feature>
<evidence type="ECO:0000256" key="4">
    <source>
        <dbReference type="HAMAP-Rule" id="MF_00211"/>
    </source>
</evidence>
<dbReference type="SUPFAM" id="SSF52418">
    <property type="entry name" value="Nucleoside phosphorylase/phosphoribosyltransferase catalytic domain"/>
    <property type="match status" value="1"/>
</dbReference>